<reference evidence="1 2" key="1">
    <citation type="journal article" date="2018" name="Sci. Rep.">
        <title>Comparative analysis of the Pocillopora damicornis genome highlights role of immune system in coral evolution.</title>
        <authorList>
            <person name="Cunning R."/>
            <person name="Bay R.A."/>
            <person name="Gillette P."/>
            <person name="Baker A.C."/>
            <person name="Traylor-Knowles N."/>
        </authorList>
    </citation>
    <scope>NUCLEOTIDE SEQUENCE [LARGE SCALE GENOMIC DNA]</scope>
    <source>
        <strain evidence="1">RSMAS</strain>
        <tissue evidence="1">Whole animal</tissue>
    </source>
</reference>
<accession>A0A3M6U465</accession>
<feature type="non-terminal residue" evidence="1">
    <location>
        <position position="47"/>
    </location>
</feature>
<organism evidence="1 2">
    <name type="scientific">Pocillopora damicornis</name>
    <name type="common">Cauliflower coral</name>
    <name type="synonym">Millepora damicornis</name>
    <dbReference type="NCBI Taxonomy" id="46731"/>
    <lineage>
        <taxon>Eukaryota</taxon>
        <taxon>Metazoa</taxon>
        <taxon>Cnidaria</taxon>
        <taxon>Anthozoa</taxon>
        <taxon>Hexacorallia</taxon>
        <taxon>Scleractinia</taxon>
        <taxon>Astrocoeniina</taxon>
        <taxon>Pocilloporidae</taxon>
        <taxon>Pocillopora</taxon>
    </lineage>
</organism>
<evidence type="ECO:0000313" key="2">
    <source>
        <dbReference type="Proteomes" id="UP000275408"/>
    </source>
</evidence>
<dbReference type="AlphaFoldDB" id="A0A3M6U465"/>
<comment type="caution">
    <text evidence="1">The sequence shown here is derived from an EMBL/GenBank/DDBJ whole genome shotgun (WGS) entry which is preliminary data.</text>
</comment>
<dbReference type="EMBL" id="RCHS01002274">
    <property type="protein sequence ID" value="RMX48452.1"/>
    <property type="molecule type" value="Genomic_DNA"/>
</dbReference>
<sequence length="47" mass="5816">MFSQEERFVPLLNYYVNKCLRSRRWTLLKVTCEGEMSYQYQLVYLLC</sequence>
<dbReference type="Proteomes" id="UP000275408">
    <property type="component" value="Unassembled WGS sequence"/>
</dbReference>
<protein>
    <submittedName>
        <fullName evidence="1">Uncharacterized protein</fullName>
    </submittedName>
</protein>
<evidence type="ECO:0000313" key="1">
    <source>
        <dbReference type="EMBL" id="RMX48452.1"/>
    </source>
</evidence>
<proteinExistence type="predicted"/>
<gene>
    <name evidence="1" type="ORF">pdam_00015208</name>
</gene>
<name>A0A3M6U465_POCDA</name>
<keyword evidence="2" id="KW-1185">Reference proteome</keyword>